<feature type="domain" description="TIR" evidence="2">
    <location>
        <begin position="141"/>
        <end position="275"/>
    </location>
</feature>
<sequence>MVTASEIERLRREAARLQSDIAGKSATVAAKRKKAAAARTAASRSKSQTTISSKLREAESADRDAILAEKQRSDLERKLADKQRGIATAEAKFIKTQQTDQKRAFEALRRQNDEAVRQFKLDIRTVSDAPAREPAARSSPPDVDVFLSHASEDKDDIARPLKEALETRGLSVWFDEINIKIGQSIRQEIESGIGRARFGVVILSPDFFNKHWTRAELDALFSAKMATGENLVLPVWHRVTKEEVTAHSPLLAGVLAANTTLNTVEEIADQIAAVVEP</sequence>
<dbReference type="RefSeq" id="WP_307484369.1">
    <property type="nucleotide sequence ID" value="NZ_JAUTBF010000001.1"/>
</dbReference>
<dbReference type="PROSITE" id="PS50104">
    <property type="entry name" value="TIR"/>
    <property type="match status" value="1"/>
</dbReference>
<gene>
    <name evidence="3" type="ORF">QE412_002588</name>
</gene>
<reference evidence="3 4" key="1">
    <citation type="submission" date="2023-07" db="EMBL/GenBank/DDBJ databases">
        <title>Functional and genomic diversity of the sorghum phyllosphere microbiome.</title>
        <authorList>
            <person name="Shade A."/>
        </authorList>
    </citation>
    <scope>NUCLEOTIDE SEQUENCE [LARGE SCALE GENOMIC DNA]</scope>
    <source>
        <strain evidence="3 4">SORGH_AS_1207</strain>
    </source>
</reference>
<feature type="region of interest" description="Disordered" evidence="1">
    <location>
        <begin position="37"/>
        <end position="65"/>
    </location>
</feature>
<feature type="compositionally biased region" description="Low complexity" evidence="1">
    <location>
        <begin position="37"/>
        <end position="50"/>
    </location>
</feature>
<evidence type="ECO:0000259" key="2">
    <source>
        <dbReference type="PROSITE" id="PS50104"/>
    </source>
</evidence>
<dbReference type="EMBL" id="JAUTBF010000001">
    <property type="protein sequence ID" value="MDQ1124015.1"/>
    <property type="molecule type" value="Genomic_DNA"/>
</dbReference>
<accession>A0ABU0TWH6</accession>
<dbReference type="InterPro" id="IPR000157">
    <property type="entry name" value="TIR_dom"/>
</dbReference>
<evidence type="ECO:0000313" key="3">
    <source>
        <dbReference type="EMBL" id="MDQ1124015.1"/>
    </source>
</evidence>
<dbReference type="InterPro" id="IPR035897">
    <property type="entry name" value="Toll_tir_struct_dom_sf"/>
</dbReference>
<dbReference type="Pfam" id="PF13676">
    <property type="entry name" value="TIR_2"/>
    <property type="match status" value="1"/>
</dbReference>
<organism evidence="3 4">
    <name type="scientific">Microbacterium trichothecenolyticum</name>
    <name type="common">Aureobacterium trichothecenolyticum</name>
    <dbReference type="NCBI Taxonomy" id="69370"/>
    <lineage>
        <taxon>Bacteria</taxon>
        <taxon>Bacillati</taxon>
        <taxon>Actinomycetota</taxon>
        <taxon>Actinomycetes</taxon>
        <taxon>Micrococcales</taxon>
        <taxon>Microbacteriaceae</taxon>
        <taxon>Microbacterium</taxon>
    </lineage>
</organism>
<dbReference type="Proteomes" id="UP001226691">
    <property type="component" value="Unassembled WGS sequence"/>
</dbReference>
<dbReference type="SUPFAM" id="SSF52200">
    <property type="entry name" value="Toll/Interleukin receptor TIR domain"/>
    <property type="match status" value="1"/>
</dbReference>
<evidence type="ECO:0000313" key="4">
    <source>
        <dbReference type="Proteomes" id="UP001226691"/>
    </source>
</evidence>
<keyword evidence="4" id="KW-1185">Reference proteome</keyword>
<name>A0ABU0TWH6_MICTR</name>
<protein>
    <recommendedName>
        <fullName evidence="2">TIR domain-containing protein</fullName>
    </recommendedName>
</protein>
<dbReference type="SMART" id="SM00255">
    <property type="entry name" value="TIR"/>
    <property type="match status" value="1"/>
</dbReference>
<comment type="caution">
    <text evidence="3">The sequence shown here is derived from an EMBL/GenBank/DDBJ whole genome shotgun (WGS) entry which is preliminary data.</text>
</comment>
<evidence type="ECO:0000256" key="1">
    <source>
        <dbReference type="SAM" id="MobiDB-lite"/>
    </source>
</evidence>
<proteinExistence type="predicted"/>
<feature type="compositionally biased region" description="Basic and acidic residues" evidence="1">
    <location>
        <begin position="54"/>
        <end position="65"/>
    </location>
</feature>
<dbReference type="Gene3D" id="3.40.50.10140">
    <property type="entry name" value="Toll/interleukin-1 receptor homology (TIR) domain"/>
    <property type="match status" value="1"/>
</dbReference>